<evidence type="ECO:0000313" key="2">
    <source>
        <dbReference type="EMBL" id="GBO09971.1"/>
    </source>
</evidence>
<dbReference type="Proteomes" id="UP000499080">
    <property type="component" value="Unassembled WGS sequence"/>
</dbReference>
<feature type="region of interest" description="Disordered" evidence="1">
    <location>
        <begin position="1"/>
        <end position="35"/>
    </location>
</feature>
<gene>
    <name evidence="2" type="ORF">AVEN_250115_1</name>
    <name evidence="3" type="ORF">AVEN_27272_1</name>
</gene>
<evidence type="ECO:0000313" key="3">
    <source>
        <dbReference type="EMBL" id="GBO09978.1"/>
    </source>
</evidence>
<proteinExistence type="predicted"/>
<dbReference type="EMBL" id="BGPR01035240">
    <property type="protein sequence ID" value="GBO09971.1"/>
    <property type="molecule type" value="Genomic_DNA"/>
</dbReference>
<reference evidence="2 4" key="1">
    <citation type="journal article" date="2019" name="Sci. Rep.">
        <title>Orb-weaving spider Araneus ventricosus genome elucidates the spidroin gene catalogue.</title>
        <authorList>
            <person name="Kono N."/>
            <person name="Nakamura H."/>
            <person name="Ohtoshi R."/>
            <person name="Moran D.A.P."/>
            <person name="Shinohara A."/>
            <person name="Yoshida Y."/>
            <person name="Fujiwara M."/>
            <person name="Mori M."/>
            <person name="Tomita M."/>
            <person name="Arakawa K."/>
        </authorList>
    </citation>
    <scope>NUCLEOTIDE SEQUENCE [LARGE SCALE GENOMIC DNA]</scope>
</reference>
<comment type="caution">
    <text evidence="2">The sequence shown here is derived from an EMBL/GenBank/DDBJ whole genome shotgun (WGS) entry which is preliminary data.</text>
</comment>
<dbReference type="AlphaFoldDB" id="A0A4Y2UD75"/>
<feature type="compositionally biased region" description="Basic and acidic residues" evidence="1">
    <location>
        <begin position="11"/>
        <end position="32"/>
    </location>
</feature>
<organism evidence="2 4">
    <name type="scientific">Araneus ventricosus</name>
    <name type="common">Orbweaver spider</name>
    <name type="synonym">Epeira ventricosa</name>
    <dbReference type="NCBI Taxonomy" id="182803"/>
    <lineage>
        <taxon>Eukaryota</taxon>
        <taxon>Metazoa</taxon>
        <taxon>Ecdysozoa</taxon>
        <taxon>Arthropoda</taxon>
        <taxon>Chelicerata</taxon>
        <taxon>Arachnida</taxon>
        <taxon>Araneae</taxon>
        <taxon>Araneomorphae</taxon>
        <taxon>Entelegynae</taxon>
        <taxon>Araneoidea</taxon>
        <taxon>Araneidae</taxon>
        <taxon>Araneus</taxon>
    </lineage>
</organism>
<accession>A0A4Y2UD75</accession>
<evidence type="ECO:0000256" key="1">
    <source>
        <dbReference type="SAM" id="MobiDB-lite"/>
    </source>
</evidence>
<protein>
    <submittedName>
        <fullName evidence="2">Uncharacterized protein</fullName>
    </submittedName>
</protein>
<dbReference type="EMBL" id="BGPR01035241">
    <property type="protein sequence ID" value="GBO09978.1"/>
    <property type="molecule type" value="Genomic_DNA"/>
</dbReference>
<sequence>MVKGVFSWNLEDERRTQRPETREEEIETRLNSESDSNSNLILVSGNFEVRSQLEILYFVRAASPVKPIANPWLNKLLESWKAS</sequence>
<keyword evidence="4" id="KW-1185">Reference proteome</keyword>
<evidence type="ECO:0000313" key="4">
    <source>
        <dbReference type="Proteomes" id="UP000499080"/>
    </source>
</evidence>
<name>A0A4Y2UD75_ARAVE</name>